<evidence type="ECO:0000313" key="7">
    <source>
        <dbReference type="Proteomes" id="UP000237006"/>
    </source>
</evidence>
<dbReference type="EMBL" id="PFCI01000020">
    <property type="protein sequence ID" value="PIR72172.1"/>
    <property type="molecule type" value="Genomic_DNA"/>
</dbReference>
<dbReference type="Gene3D" id="2.30.42.10">
    <property type="match status" value="1"/>
</dbReference>
<dbReference type="InterPro" id="IPR009003">
    <property type="entry name" value="Peptidase_S1_PA"/>
</dbReference>
<dbReference type="Pfam" id="PF13180">
    <property type="entry name" value="PDZ_2"/>
    <property type="match status" value="1"/>
</dbReference>
<dbReference type="GO" id="GO:0006508">
    <property type="term" value="P:proteolysis"/>
    <property type="evidence" value="ECO:0007669"/>
    <property type="project" value="UniProtKB-KW"/>
</dbReference>
<keyword evidence="2" id="KW-0645">Protease</keyword>
<evidence type="ECO:0000259" key="5">
    <source>
        <dbReference type="PROSITE" id="PS50106"/>
    </source>
</evidence>
<evidence type="ECO:0000256" key="4">
    <source>
        <dbReference type="SAM" id="Phobius"/>
    </source>
</evidence>
<feature type="domain" description="PDZ" evidence="5">
    <location>
        <begin position="375"/>
        <end position="427"/>
    </location>
</feature>
<dbReference type="SUPFAM" id="SSF50156">
    <property type="entry name" value="PDZ domain-like"/>
    <property type="match status" value="1"/>
</dbReference>
<proteinExistence type="inferred from homology"/>
<dbReference type="InterPro" id="IPR051201">
    <property type="entry name" value="Chloro_Bact_Ser_Proteases"/>
</dbReference>
<dbReference type="InterPro" id="IPR001478">
    <property type="entry name" value="PDZ"/>
</dbReference>
<dbReference type="GO" id="GO:0004252">
    <property type="term" value="F:serine-type endopeptidase activity"/>
    <property type="evidence" value="ECO:0007669"/>
    <property type="project" value="InterPro"/>
</dbReference>
<dbReference type="AlphaFoldDB" id="A0A2H0TLZ7"/>
<dbReference type="InterPro" id="IPR001940">
    <property type="entry name" value="Peptidase_S1C"/>
</dbReference>
<keyword evidence="4" id="KW-0812">Transmembrane</keyword>
<dbReference type="Gene3D" id="2.40.10.10">
    <property type="entry name" value="Trypsin-like serine proteases"/>
    <property type="match status" value="2"/>
</dbReference>
<protein>
    <recommendedName>
        <fullName evidence="5">PDZ domain-containing protein</fullName>
    </recommendedName>
</protein>
<evidence type="ECO:0000256" key="1">
    <source>
        <dbReference type="ARBA" id="ARBA00010541"/>
    </source>
</evidence>
<dbReference type="PANTHER" id="PTHR43343:SF3">
    <property type="entry name" value="PROTEASE DO-LIKE 8, CHLOROPLASTIC"/>
    <property type="match status" value="1"/>
</dbReference>
<name>A0A2H0TLZ7_9BACT</name>
<keyword evidence="3" id="KW-0378">Hydrolase</keyword>
<keyword evidence="4" id="KW-0472">Membrane</keyword>
<feature type="transmembrane region" description="Helical" evidence="4">
    <location>
        <begin position="27"/>
        <end position="51"/>
    </location>
</feature>
<dbReference type="InterPro" id="IPR043504">
    <property type="entry name" value="Peptidase_S1_PA_chymotrypsin"/>
</dbReference>
<reference evidence="7" key="1">
    <citation type="submission" date="2017-09" db="EMBL/GenBank/DDBJ databases">
        <title>Depth-based differentiation of microbial function through sediment-hosted aquifers and enrichment of novel symbionts in the deep terrestrial subsurface.</title>
        <authorList>
            <person name="Probst A.J."/>
            <person name="Ladd B."/>
            <person name="Jarett J.K."/>
            <person name="Geller-Mcgrath D.E."/>
            <person name="Sieber C.M.K."/>
            <person name="Emerson J.B."/>
            <person name="Anantharaman K."/>
            <person name="Thomas B.C."/>
            <person name="Malmstrom R."/>
            <person name="Stieglmeier M."/>
            <person name="Klingl A."/>
            <person name="Woyke T."/>
            <person name="Ryan C.M."/>
            <person name="Banfield J.F."/>
        </authorList>
    </citation>
    <scope>NUCLEOTIDE SEQUENCE [LARGE SCALE GENOMIC DNA]</scope>
</reference>
<dbReference type="SMART" id="SM00228">
    <property type="entry name" value="PDZ"/>
    <property type="match status" value="1"/>
</dbReference>
<comment type="caution">
    <text evidence="6">The sequence shown here is derived from an EMBL/GenBank/DDBJ whole genome shotgun (WGS) entry which is preliminary data.</text>
</comment>
<dbReference type="PANTHER" id="PTHR43343">
    <property type="entry name" value="PEPTIDASE S12"/>
    <property type="match status" value="1"/>
</dbReference>
<dbReference type="InterPro" id="IPR036034">
    <property type="entry name" value="PDZ_sf"/>
</dbReference>
<dbReference type="PRINTS" id="PR00834">
    <property type="entry name" value="PROTEASES2C"/>
</dbReference>
<evidence type="ECO:0000256" key="3">
    <source>
        <dbReference type="ARBA" id="ARBA00022801"/>
    </source>
</evidence>
<dbReference type="SUPFAM" id="SSF50494">
    <property type="entry name" value="Trypsin-like serine proteases"/>
    <property type="match status" value="1"/>
</dbReference>
<organism evidence="6 7">
    <name type="scientific">Candidatus Nealsonbacteria bacterium CG10_big_fil_rev_8_21_14_0_10_36_228</name>
    <dbReference type="NCBI Taxonomy" id="1974708"/>
    <lineage>
        <taxon>Bacteria</taxon>
        <taxon>Candidatus Nealsoniibacteriota</taxon>
    </lineage>
</organism>
<evidence type="ECO:0000256" key="2">
    <source>
        <dbReference type="ARBA" id="ARBA00022670"/>
    </source>
</evidence>
<accession>A0A2H0TLZ7</accession>
<dbReference type="Pfam" id="PF13365">
    <property type="entry name" value="Trypsin_2"/>
    <property type="match status" value="1"/>
</dbReference>
<dbReference type="CDD" id="cd06779">
    <property type="entry name" value="cpPDZ_Deg_HtrA-like"/>
    <property type="match status" value="1"/>
</dbReference>
<keyword evidence="4" id="KW-1133">Transmembrane helix</keyword>
<dbReference type="Proteomes" id="UP000237006">
    <property type="component" value="Unassembled WGS sequence"/>
</dbReference>
<gene>
    <name evidence="6" type="ORF">COU41_00855</name>
</gene>
<comment type="similarity">
    <text evidence="1">Belongs to the peptidase S1C family.</text>
</comment>
<sequence>MSIYELPKFELPKLKAPRFWQSKTFRLIVLTILISSIFGFLSGAISGSYFYSEVKNYLTKLNIELPETEKIIEKETIREYLPQASQEEATIRVVKEVSPAVVSIIITKDVPVFEQYYINPFEEFGQPFFEFEVPQYRQEGTQKQEVGGGTGFIVSEDGMILTNSHVVSDKEADYTVFTIDGKKYPAKVLARDTFRDLALIKIEPEKIVGEKGEFTLKSFPAAKLGDSDNLQIGQTVITIGNALGEFKNTVSAGVISGLGRRVTASGGGVVETLEDVIQTDAAINQGNSGGPLLNLKGEVIGVNFAMVQQAENIGFAISINKAKKDIEQVKKFGKISFPFLGVRYVLINEEIQKENNLPVDYGAWVQKGEGGEPAIFPGSAAEKVGLEEGDIILEFNGEKITTENTLAKIIMEHDPGDKITLKILRQGKEKIFEVVLGERSE</sequence>
<evidence type="ECO:0000313" key="6">
    <source>
        <dbReference type="EMBL" id="PIR72172.1"/>
    </source>
</evidence>
<dbReference type="PROSITE" id="PS50106">
    <property type="entry name" value="PDZ"/>
    <property type="match status" value="1"/>
</dbReference>